<keyword evidence="3" id="KW-0809">Transit peptide</keyword>
<comment type="similarity">
    <text evidence="1">Belongs to the mTERF family.</text>
</comment>
<dbReference type="GO" id="GO:0006353">
    <property type="term" value="P:DNA-templated transcription termination"/>
    <property type="evidence" value="ECO:0007669"/>
    <property type="project" value="UniProtKB-KW"/>
</dbReference>
<keyword evidence="5" id="KW-1185">Reference proteome</keyword>
<dbReference type="Proteomes" id="UP001604336">
    <property type="component" value="Unassembled WGS sequence"/>
</dbReference>
<evidence type="ECO:0000256" key="1">
    <source>
        <dbReference type="ARBA" id="ARBA00007692"/>
    </source>
</evidence>
<evidence type="ECO:0000256" key="3">
    <source>
        <dbReference type="ARBA" id="ARBA00022946"/>
    </source>
</evidence>
<keyword evidence="2" id="KW-0805">Transcription regulation</keyword>
<name>A0ABD1Q5Z3_9LAMI</name>
<dbReference type="InterPro" id="IPR003690">
    <property type="entry name" value="MTERF"/>
</dbReference>
<keyword evidence="2" id="KW-0804">Transcription</keyword>
<dbReference type="FunFam" id="1.25.70.10:FF:000001">
    <property type="entry name" value="Mitochondrial transcription termination factor-like"/>
    <property type="match status" value="1"/>
</dbReference>
<dbReference type="InterPro" id="IPR038538">
    <property type="entry name" value="MTERF_sf"/>
</dbReference>
<evidence type="ECO:0000256" key="2">
    <source>
        <dbReference type="ARBA" id="ARBA00022472"/>
    </source>
</evidence>
<keyword evidence="2" id="KW-0806">Transcription termination</keyword>
<reference evidence="5" key="1">
    <citation type="submission" date="2024-07" db="EMBL/GenBank/DDBJ databases">
        <title>Two chromosome-level genome assemblies of Korean endemic species Abeliophyllum distichum and Forsythia ovata (Oleaceae).</title>
        <authorList>
            <person name="Jang H."/>
        </authorList>
    </citation>
    <scope>NUCLEOTIDE SEQUENCE [LARGE SCALE GENOMIC DNA]</scope>
</reference>
<sequence>MILHKCKRFVLLSSKNPSFFYKPHFSFSFSLIFFSSSTKNQATNDLTVIDYLLHKHQFSPETASQVASVLPRVKNLQKSDSILLFLKKSGFSKTQLEKVVKSRPGVLCASLDNTIKPKIKIFQDLGFPANDIAEIISNDPVVLYRSADNRVTPSLSVLKSLLGSSAEVAKVLKISGWFLKNDLEKTMVPNIKFMKNCGVGMEQIIKHIYNFPRFLLNSLDNMEKFVKTVDEMGASRNSKMFIYAVRVVSSMSDENWELKLKLFRDLGFSEDEILVMFRKAPQVFAVSARKLKKVMEVLLATGKYDISCIVNCPASFICSVEKKLEPRMKVLTILDSRNLIEKWPSLATIIKMSDIKFFEKFVNPFLNEVGEVYMANGELTVKRNRKLTRPD</sequence>
<proteinExistence type="inferred from homology"/>
<dbReference type="EMBL" id="JBFOLK010000012">
    <property type="protein sequence ID" value="KAL2471621.1"/>
    <property type="molecule type" value="Genomic_DNA"/>
</dbReference>
<evidence type="ECO:0000313" key="5">
    <source>
        <dbReference type="Proteomes" id="UP001604336"/>
    </source>
</evidence>
<evidence type="ECO:0000313" key="4">
    <source>
        <dbReference type="EMBL" id="KAL2471621.1"/>
    </source>
</evidence>
<dbReference type="AlphaFoldDB" id="A0ABD1Q5Z3"/>
<dbReference type="Gene3D" id="1.25.70.10">
    <property type="entry name" value="Transcription termination factor 3, mitochondrial"/>
    <property type="match status" value="1"/>
</dbReference>
<organism evidence="4 5">
    <name type="scientific">Abeliophyllum distichum</name>
    <dbReference type="NCBI Taxonomy" id="126358"/>
    <lineage>
        <taxon>Eukaryota</taxon>
        <taxon>Viridiplantae</taxon>
        <taxon>Streptophyta</taxon>
        <taxon>Embryophyta</taxon>
        <taxon>Tracheophyta</taxon>
        <taxon>Spermatophyta</taxon>
        <taxon>Magnoliopsida</taxon>
        <taxon>eudicotyledons</taxon>
        <taxon>Gunneridae</taxon>
        <taxon>Pentapetalae</taxon>
        <taxon>asterids</taxon>
        <taxon>lamiids</taxon>
        <taxon>Lamiales</taxon>
        <taxon>Oleaceae</taxon>
        <taxon>Forsythieae</taxon>
        <taxon>Abeliophyllum</taxon>
    </lineage>
</organism>
<dbReference type="SMART" id="SM00733">
    <property type="entry name" value="Mterf"/>
    <property type="match status" value="7"/>
</dbReference>
<protein>
    <submittedName>
        <fullName evidence="4">Mitochondrial transcription termination factor family protein</fullName>
    </submittedName>
</protein>
<accession>A0ABD1Q5Z3</accession>
<dbReference type="PANTHER" id="PTHR13068">
    <property type="entry name" value="CGI-12 PROTEIN-RELATED"/>
    <property type="match status" value="1"/>
</dbReference>
<gene>
    <name evidence="4" type="ORF">Adt_39757</name>
</gene>
<dbReference type="Pfam" id="PF02536">
    <property type="entry name" value="mTERF"/>
    <property type="match status" value="1"/>
</dbReference>
<comment type="caution">
    <text evidence="4">The sequence shown here is derived from an EMBL/GenBank/DDBJ whole genome shotgun (WGS) entry which is preliminary data.</text>
</comment>
<dbReference type="PANTHER" id="PTHR13068:SF130">
    <property type="entry name" value="TRANSCRIPTION TERMINATION FACTOR MTERF6, CHLOROPLASTIC_MITOCHONDRIAL-LIKE"/>
    <property type="match status" value="1"/>
</dbReference>